<protein>
    <submittedName>
        <fullName evidence="2">DNA-binding transcriptional regulator, MarR family</fullName>
    </submittedName>
</protein>
<dbReference type="EMBL" id="FSQW01000002">
    <property type="protein sequence ID" value="SIO19950.1"/>
    <property type="molecule type" value="Genomic_DNA"/>
</dbReference>
<dbReference type="Proteomes" id="UP000185192">
    <property type="component" value="Unassembled WGS sequence"/>
</dbReference>
<dbReference type="GO" id="GO:0006950">
    <property type="term" value="P:response to stress"/>
    <property type="evidence" value="ECO:0007669"/>
    <property type="project" value="TreeGrafter"/>
</dbReference>
<dbReference type="InterPro" id="IPR000835">
    <property type="entry name" value="HTH_MarR-typ"/>
</dbReference>
<dbReference type="Pfam" id="PF12802">
    <property type="entry name" value="MarR_2"/>
    <property type="match status" value="1"/>
</dbReference>
<dbReference type="PANTHER" id="PTHR33164:SF57">
    <property type="entry name" value="MARR-FAMILY TRANSCRIPTIONAL REGULATOR"/>
    <property type="match status" value="1"/>
</dbReference>
<evidence type="ECO:0000313" key="2">
    <source>
        <dbReference type="EMBL" id="SIO19950.1"/>
    </source>
</evidence>
<dbReference type="InterPro" id="IPR036388">
    <property type="entry name" value="WH-like_DNA-bd_sf"/>
</dbReference>
<name>A0A1N6HJK5_9SPHN</name>
<dbReference type="Gene3D" id="1.10.10.10">
    <property type="entry name" value="Winged helix-like DNA-binding domain superfamily/Winged helix DNA-binding domain"/>
    <property type="match status" value="1"/>
</dbReference>
<keyword evidence="2" id="KW-0238">DNA-binding</keyword>
<gene>
    <name evidence="2" type="ORF">SAMN02745824_3320</name>
</gene>
<organism evidence="2 3">
    <name type="scientific">Parasphingorhabdus marina DSM 22363</name>
    <dbReference type="NCBI Taxonomy" id="1123272"/>
    <lineage>
        <taxon>Bacteria</taxon>
        <taxon>Pseudomonadati</taxon>
        <taxon>Pseudomonadota</taxon>
        <taxon>Alphaproteobacteria</taxon>
        <taxon>Sphingomonadales</taxon>
        <taxon>Sphingomonadaceae</taxon>
        <taxon>Parasphingorhabdus</taxon>
    </lineage>
</organism>
<dbReference type="PROSITE" id="PS50995">
    <property type="entry name" value="HTH_MARR_2"/>
    <property type="match status" value="1"/>
</dbReference>
<dbReference type="PANTHER" id="PTHR33164">
    <property type="entry name" value="TRANSCRIPTIONAL REGULATOR, MARR FAMILY"/>
    <property type="match status" value="1"/>
</dbReference>
<dbReference type="GO" id="GO:0003700">
    <property type="term" value="F:DNA-binding transcription factor activity"/>
    <property type="evidence" value="ECO:0007669"/>
    <property type="project" value="InterPro"/>
</dbReference>
<dbReference type="RefSeq" id="WP_074206198.1">
    <property type="nucleotide sequence ID" value="NZ_FSQW01000002.1"/>
</dbReference>
<dbReference type="STRING" id="1123272.SAMN02745824_3320"/>
<dbReference type="AlphaFoldDB" id="A0A1N6HJK5"/>
<keyword evidence="3" id="KW-1185">Reference proteome</keyword>
<feature type="domain" description="HTH marR-type" evidence="1">
    <location>
        <begin position="5"/>
        <end position="138"/>
    </location>
</feature>
<dbReference type="InterPro" id="IPR039422">
    <property type="entry name" value="MarR/SlyA-like"/>
</dbReference>
<evidence type="ECO:0000259" key="1">
    <source>
        <dbReference type="PROSITE" id="PS50995"/>
    </source>
</evidence>
<dbReference type="InterPro" id="IPR036390">
    <property type="entry name" value="WH_DNA-bd_sf"/>
</dbReference>
<dbReference type="SUPFAM" id="SSF46785">
    <property type="entry name" value="Winged helix' DNA-binding domain"/>
    <property type="match status" value="1"/>
</dbReference>
<evidence type="ECO:0000313" key="3">
    <source>
        <dbReference type="Proteomes" id="UP000185192"/>
    </source>
</evidence>
<reference evidence="3" key="1">
    <citation type="submission" date="2016-11" db="EMBL/GenBank/DDBJ databases">
        <authorList>
            <person name="Varghese N."/>
            <person name="Submissions S."/>
        </authorList>
    </citation>
    <scope>NUCLEOTIDE SEQUENCE [LARGE SCALE GENOMIC DNA]</scope>
    <source>
        <strain evidence="3">DSM 22363</strain>
    </source>
</reference>
<proteinExistence type="predicted"/>
<dbReference type="GO" id="GO:0003677">
    <property type="term" value="F:DNA binding"/>
    <property type="evidence" value="ECO:0007669"/>
    <property type="project" value="UniProtKB-KW"/>
</dbReference>
<accession>A0A1N6HJK5</accession>
<dbReference type="OrthoDB" id="8447118at2"/>
<dbReference type="SMART" id="SM00347">
    <property type="entry name" value="HTH_MARR"/>
    <property type="match status" value="1"/>
</dbReference>
<sequence length="151" mass="16577">MSAKDHKLYFLLQRVAHRLKKEADAALLDSGGMSTAQAAVMTIIAEEDGVSQKYLAERLMQRESAITTMANRLLKAGYITRTRSDTDARAWVLKPAPAGMAALRSIRSPFGEINRLLDEAFEDADLDELARGLERVLDELAKTPADADGKS</sequence>